<evidence type="ECO:0000259" key="4">
    <source>
        <dbReference type="PROSITE" id="PS50995"/>
    </source>
</evidence>
<dbReference type="SUPFAM" id="SSF46785">
    <property type="entry name" value="Winged helix' DNA-binding domain"/>
    <property type="match status" value="1"/>
</dbReference>
<dbReference type="OrthoDB" id="3217017at2"/>
<dbReference type="AlphaFoldDB" id="A0A0J6W7Q6"/>
<protein>
    <submittedName>
        <fullName evidence="5">Transcriptional regulator SlyA</fullName>
    </submittedName>
</protein>
<comment type="caution">
    <text evidence="5">The sequence shown here is derived from an EMBL/GenBank/DDBJ whole genome shotgun (WGS) entry which is preliminary data.</text>
</comment>
<dbReference type="InterPro" id="IPR000835">
    <property type="entry name" value="HTH_MarR-typ"/>
</dbReference>
<dbReference type="Pfam" id="PF12802">
    <property type="entry name" value="MarR_2"/>
    <property type="match status" value="1"/>
</dbReference>
<dbReference type="PRINTS" id="PR00598">
    <property type="entry name" value="HTHMARR"/>
</dbReference>
<dbReference type="Proteomes" id="UP000036176">
    <property type="component" value="Unassembled WGS sequence"/>
</dbReference>
<dbReference type="Gene3D" id="1.10.10.10">
    <property type="entry name" value="Winged helix-like DNA-binding domain superfamily/Winged helix DNA-binding domain"/>
    <property type="match status" value="1"/>
</dbReference>
<dbReference type="PROSITE" id="PS50995">
    <property type="entry name" value="HTH_MARR_2"/>
    <property type="match status" value="1"/>
</dbReference>
<keyword evidence="2" id="KW-0238">DNA-binding</keyword>
<dbReference type="PATRIC" id="fig|1800.3.peg.2828"/>
<organism evidence="5 6">
    <name type="scientific">Mycolicibacterium chubuense</name>
    <name type="common">Mycobacterium chubuense</name>
    <dbReference type="NCBI Taxonomy" id="1800"/>
    <lineage>
        <taxon>Bacteria</taxon>
        <taxon>Bacillati</taxon>
        <taxon>Actinomycetota</taxon>
        <taxon>Actinomycetes</taxon>
        <taxon>Mycobacteriales</taxon>
        <taxon>Mycobacteriaceae</taxon>
        <taxon>Mycolicibacterium</taxon>
    </lineage>
</organism>
<proteinExistence type="predicted"/>
<keyword evidence="6" id="KW-1185">Reference proteome</keyword>
<name>A0A0J6W7Q6_MYCCU</name>
<dbReference type="InterPro" id="IPR036390">
    <property type="entry name" value="WH_DNA-bd_sf"/>
</dbReference>
<dbReference type="PANTHER" id="PTHR42756">
    <property type="entry name" value="TRANSCRIPTIONAL REGULATOR, MARR"/>
    <property type="match status" value="1"/>
</dbReference>
<evidence type="ECO:0000313" key="6">
    <source>
        <dbReference type="Proteomes" id="UP000036176"/>
    </source>
</evidence>
<dbReference type="InterPro" id="IPR036388">
    <property type="entry name" value="WH-like_DNA-bd_sf"/>
</dbReference>
<dbReference type="SMART" id="SM00347">
    <property type="entry name" value="HTH_MARR"/>
    <property type="match status" value="1"/>
</dbReference>
<evidence type="ECO:0000256" key="1">
    <source>
        <dbReference type="ARBA" id="ARBA00023015"/>
    </source>
</evidence>
<sequence>MATAHPADPVIDRPETALGFLLNQAAAIVRDRTAAALAPVNLHPRVFGVLLLIGHQPGVTQTEASQRLRIDRTTMSQFVTDLSNRKLIKQAVSPDDRRNRRLQLTAQGSRTLRRAAALAEQVEHDVTAGLSRADNAALKSTLAQLLRSL</sequence>
<dbReference type="GO" id="GO:0003700">
    <property type="term" value="F:DNA-binding transcription factor activity"/>
    <property type="evidence" value="ECO:0007669"/>
    <property type="project" value="InterPro"/>
</dbReference>
<keyword evidence="3" id="KW-0804">Transcription</keyword>
<evidence type="ECO:0000256" key="3">
    <source>
        <dbReference type="ARBA" id="ARBA00023163"/>
    </source>
</evidence>
<dbReference type="RefSeq" id="WP_048418805.1">
    <property type="nucleotide sequence ID" value="NZ_JYNX01000036.1"/>
</dbReference>
<feature type="domain" description="HTH marR-type" evidence="4">
    <location>
        <begin position="15"/>
        <end position="147"/>
    </location>
</feature>
<accession>A0A0J6W7Q6</accession>
<evidence type="ECO:0000313" key="5">
    <source>
        <dbReference type="EMBL" id="KMO79280.1"/>
    </source>
</evidence>
<keyword evidence="1" id="KW-0805">Transcription regulation</keyword>
<dbReference type="GO" id="GO:0003677">
    <property type="term" value="F:DNA binding"/>
    <property type="evidence" value="ECO:0007669"/>
    <property type="project" value="UniProtKB-KW"/>
</dbReference>
<evidence type="ECO:0000256" key="2">
    <source>
        <dbReference type="ARBA" id="ARBA00023125"/>
    </source>
</evidence>
<gene>
    <name evidence="5" type="primary">slyA_2</name>
    <name evidence="5" type="ORF">MCHUDSM44219_02822</name>
</gene>
<reference evidence="5 6" key="1">
    <citation type="journal article" date="2015" name="Genome Biol. Evol.">
        <title>Characterization of Three Mycobacterium spp. with Potential Use in Bioremediation by Genome Sequencing and Comparative Genomics.</title>
        <authorList>
            <person name="Das S."/>
            <person name="Pettersson B.M."/>
            <person name="Behra P.R."/>
            <person name="Ramesh M."/>
            <person name="Dasgupta S."/>
            <person name="Bhattacharya A."/>
            <person name="Kirsebom L.A."/>
        </authorList>
    </citation>
    <scope>NUCLEOTIDE SEQUENCE [LARGE SCALE GENOMIC DNA]</scope>
    <source>
        <strain evidence="5 6">DSM 44219</strain>
    </source>
</reference>
<dbReference type="EMBL" id="JYNX01000036">
    <property type="protein sequence ID" value="KMO79280.1"/>
    <property type="molecule type" value="Genomic_DNA"/>
</dbReference>
<dbReference type="PANTHER" id="PTHR42756:SF1">
    <property type="entry name" value="TRANSCRIPTIONAL REPRESSOR OF EMRAB OPERON"/>
    <property type="match status" value="1"/>
</dbReference>